<name>A0A6C0F010_9ZZZZ</name>
<proteinExistence type="predicted"/>
<organism evidence="1">
    <name type="scientific">viral metagenome</name>
    <dbReference type="NCBI Taxonomy" id="1070528"/>
    <lineage>
        <taxon>unclassified sequences</taxon>
        <taxon>metagenomes</taxon>
        <taxon>organismal metagenomes</taxon>
    </lineage>
</organism>
<sequence length="110" mass="11935">MSASCYTHRIKVQTQARNAKVQYPGRRAMYDEIHATCGANPDYTILKYTDIRTPCSKGQDCIIINPVVVNPCLPTSNDILDGMGTSNCILDGGFSNSNYTLVLDGGNSSL</sequence>
<reference evidence="1" key="1">
    <citation type="journal article" date="2020" name="Nature">
        <title>Giant virus diversity and host interactions through global metagenomics.</title>
        <authorList>
            <person name="Schulz F."/>
            <person name="Roux S."/>
            <person name="Paez-Espino D."/>
            <person name="Jungbluth S."/>
            <person name="Walsh D.A."/>
            <person name="Denef V.J."/>
            <person name="McMahon K.D."/>
            <person name="Konstantinidis K.T."/>
            <person name="Eloe-Fadrosh E.A."/>
            <person name="Kyrpides N.C."/>
            <person name="Woyke T."/>
        </authorList>
    </citation>
    <scope>NUCLEOTIDE SEQUENCE</scope>
    <source>
        <strain evidence="1">GVMAG-M-3300009164-40</strain>
    </source>
</reference>
<evidence type="ECO:0000313" key="1">
    <source>
        <dbReference type="EMBL" id="QHT34777.1"/>
    </source>
</evidence>
<accession>A0A6C0F010</accession>
<dbReference type="AlphaFoldDB" id="A0A6C0F010"/>
<dbReference type="EMBL" id="MN739010">
    <property type="protein sequence ID" value="QHT34777.1"/>
    <property type="molecule type" value="Genomic_DNA"/>
</dbReference>
<protein>
    <submittedName>
        <fullName evidence="1">Uncharacterized protein</fullName>
    </submittedName>
</protein>